<keyword evidence="2" id="KW-0812">Transmembrane</keyword>
<dbReference type="AlphaFoldDB" id="A0A1F6X3B3"/>
<feature type="domain" description="Fibronectin type-III" evidence="3">
    <location>
        <begin position="728"/>
        <end position="825"/>
    </location>
</feature>
<name>A0A1F6X3B3_9BACT</name>
<evidence type="ECO:0000256" key="2">
    <source>
        <dbReference type="SAM" id="Phobius"/>
    </source>
</evidence>
<feature type="compositionally biased region" description="Acidic residues" evidence="1">
    <location>
        <begin position="653"/>
        <end position="678"/>
    </location>
</feature>
<evidence type="ECO:0000259" key="3">
    <source>
        <dbReference type="PROSITE" id="PS50853"/>
    </source>
</evidence>
<feature type="transmembrane region" description="Helical" evidence="2">
    <location>
        <begin position="49"/>
        <end position="73"/>
    </location>
</feature>
<gene>
    <name evidence="4" type="ORF">A2914_01935</name>
</gene>
<feature type="region of interest" description="Disordered" evidence="1">
    <location>
        <begin position="646"/>
        <end position="679"/>
    </location>
</feature>
<dbReference type="InterPro" id="IPR013783">
    <property type="entry name" value="Ig-like_fold"/>
</dbReference>
<feature type="domain" description="Fibronectin type-III" evidence="3">
    <location>
        <begin position="65"/>
        <end position="162"/>
    </location>
</feature>
<reference evidence="4 5" key="1">
    <citation type="journal article" date="2016" name="Nat. Commun.">
        <title>Thousands of microbial genomes shed light on interconnected biogeochemical processes in an aquifer system.</title>
        <authorList>
            <person name="Anantharaman K."/>
            <person name="Brown C.T."/>
            <person name="Hug L.A."/>
            <person name="Sharon I."/>
            <person name="Castelle C.J."/>
            <person name="Probst A.J."/>
            <person name="Thomas B.C."/>
            <person name="Singh A."/>
            <person name="Wilkins M.J."/>
            <person name="Karaoz U."/>
            <person name="Brodie E.L."/>
            <person name="Williams K.H."/>
            <person name="Hubbard S.S."/>
            <person name="Banfield J.F."/>
        </authorList>
    </citation>
    <scope>NUCLEOTIDE SEQUENCE [LARGE SCALE GENOMIC DNA]</scope>
</reference>
<dbReference type="PROSITE" id="PS50853">
    <property type="entry name" value="FN3"/>
    <property type="match status" value="2"/>
</dbReference>
<proteinExistence type="predicted"/>
<protein>
    <recommendedName>
        <fullName evidence="3">Fibronectin type-III domain-containing protein</fullName>
    </recommendedName>
</protein>
<evidence type="ECO:0000313" key="4">
    <source>
        <dbReference type="EMBL" id="OGI88513.1"/>
    </source>
</evidence>
<dbReference type="InterPro" id="IPR001434">
    <property type="entry name" value="OmcB-like_DUF11"/>
</dbReference>
<dbReference type="Pfam" id="PF01345">
    <property type="entry name" value="DUF11"/>
    <property type="match status" value="1"/>
</dbReference>
<feature type="transmembrane region" description="Helical" evidence="2">
    <location>
        <begin position="996"/>
        <end position="1013"/>
    </location>
</feature>
<accession>A0A1F6X3B3</accession>
<keyword evidence="2" id="KW-0472">Membrane</keyword>
<dbReference type="Proteomes" id="UP000176423">
    <property type="component" value="Unassembled WGS sequence"/>
</dbReference>
<sequence>MSIAIDFYLAICYYAQSEIFSIIITNIVNRPNKPKIMKNFMKKLIGLSIVLGFLAFAGQVQAVGAPVIVSAYASNITQSSASLNGVVNPNGSSSFAWYETPNGGPFGVVNIGSGTNNVNVLPYTLSGLSPNTTYQFRVVSSNVIGITNGNWVSFTTGNPPQQLPTVNLSANPSNVPYGGASTLSWTSGNATSCNATGGVNGWSGPKPLSGNFYTGSLTYDTTFSITCSNSSGSASDSVTVYVDDQVIEYPDPTVNLTANPSNIQYGGSSTISWNSSNANSCYASGGVTGWPGSKPTSGTFYANNLTNTVTFNITCTGNGGSASDSATVYVGQQPIQNPTVNLSANQTNLQYNGSTSLNWYSNNATSCNASGGTNGWAGPKPLSGTFYTGNLQNTTSYSITCSNSSGSASDSVTIYVTQAPPPPPPPPPQYPTVNLTANPSNVSYGGSSSITWTSTNATSCSASGGTSGWAGPKPTSGYFYATNLTHTVVFYITCYNGSLSASDSVTVYVTQAPPPPPPPPQYPTVDLSANPTNIFSGSSTTLSWTSSNATSCVASGGTNNWFGSKNLSGSENTGALFNHTTFTLTCSNNSGSASDSVTVYVNSDDNGDGSKPEVSTDAASNISETSATLNGEVDYWNFDNSNDEGKVRFEYSDDRDDVEDGDGEDTNWEDMDDEDEFDDRISGLDSNTTYYFRAVARNNHGTDYGSIRSFRTDSGGVVLGTCSGALCAPQAITTLATNIGATSARLNGLGIINQSALTTGYFEYGTSFALGLNTQSAIIGSNGSNPYFASLFSLAPNTTYYFRAVVTNQYGTSYGDIRSFRTASGGGGRGIVAGASTVVVQTEVVKEECPCPELVWLSIEANNESLYHGQGVDFLVRYKNVTEENLKDVVIQVMLPRELSFMSTTRGYFSEVNHAIVVDIGSLTPEQEGSFSIDAMVNNDAETGKIIVTAASLVYTTVDDDTQQDVFAYAKNTISENRVNLGGTALFSGSFLPNTLIGWILLLLILLLIFLAAKHLYERSGQRVHITDARGGYGATPIMNHPNPNPPSNLPGAHSAYNNPVNEPPRYY</sequence>
<evidence type="ECO:0000256" key="1">
    <source>
        <dbReference type="SAM" id="MobiDB-lite"/>
    </source>
</evidence>
<dbReference type="SUPFAM" id="SSF49265">
    <property type="entry name" value="Fibronectin type III"/>
    <property type="match status" value="2"/>
</dbReference>
<dbReference type="EMBL" id="MFVA01000014">
    <property type="protein sequence ID" value="OGI88513.1"/>
    <property type="molecule type" value="Genomic_DNA"/>
</dbReference>
<dbReference type="InterPro" id="IPR003961">
    <property type="entry name" value="FN3_dom"/>
</dbReference>
<dbReference type="CDD" id="cd00063">
    <property type="entry name" value="FN3"/>
    <property type="match status" value="1"/>
</dbReference>
<dbReference type="STRING" id="1801776.A2914_01935"/>
<evidence type="ECO:0000313" key="5">
    <source>
        <dbReference type="Proteomes" id="UP000176423"/>
    </source>
</evidence>
<organism evidence="4 5">
    <name type="scientific">Candidatus Nomurabacteria bacterium RIFCSPLOWO2_01_FULL_41_21</name>
    <dbReference type="NCBI Taxonomy" id="1801776"/>
    <lineage>
        <taxon>Bacteria</taxon>
        <taxon>Candidatus Nomuraibacteriota</taxon>
    </lineage>
</organism>
<dbReference type="Gene3D" id="2.60.40.10">
    <property type="entry name" value="Immunoglobulins"/>
    <property type="match status" value="1"/>
</dbReference>
<keyword evidence="2" id="KW-1133">Transmembrane helix</keyword>
<feature type="transmembrane region" description="Helical" evidence="2">
    <location>
        <begin position="6"/>
        <end position="28"/>
    </location>
</feature>
<feature type="region of interest" description="Disordered" evidence="1">
    <location>
        <begin position="1038"/>
        <end position="1068"/>
    </location>
</feature>
<comment type="caution">
    <text evidence="4">The sequence shown here is derived from an EMBL/GenBank/DDBJ whole genome shotgun (WGS) entry which is preliminary data.</text>
</comment>
<feature type="region of interest" description="Disordered" evidence="1">
    <location>
        <begin position="599"/>
        <end position="620"/>
    </location>
</feature>
<dbReference type="InterPro" id="IPR036116">
    <property type="entry name" value="FN3_sf"/>
</dbReference>